<proteinExistence type="predicted"/>
<keyword evidence="1" id="KW-0812">Transmembrane</keyword>
<keyword evidence="1" id="KW-1133">Transmembrane helix</keyword>
<dbReference type="AlphaFoldDB" id="A0A5C6E6A9"/>
<dbReference type="EMBL" id="SJPY01000003">
    <property type="protein sequence ID" value="TWU43171.1"/>
    <property type="molecule type" value="Genomic_DNA"/>
</dbReference>
<dbReference type="RefSeq" id="WP_146599643.1">
    <property type="nucleotide sequence ID" value="NZ_SJPY01000003.1"/>
</dbReference>
<comment type="caution">
    <text evidence="2">The sequence shown here is derived from an EMBL/GenBank/DDBJ whole genome shotgun (WGS) entry which is preliminary data.</text>
</comment>
<dbReference type="Proteomes" id="UP000315471">
    <property type="component" value="Unassembled WGS sequence"/>
</dbReference>
<feature type="transmembrane region" description="Helical" evidence="1">
    <location>
        <begin position="247"/>
        <end position="263"/>
    </location>
</feature>
<protein>
    <submittedName>
        <fullName evidence="2">Uncharacterized protein</fullName>
    </submittedName>
</protein>
<dbReference type="OrthoDB" id="238446at2"/>
<gene>
    <name evidence="2" type="ORF">Q31b_22090</name>
</gene>
<accession>A0A5C6E6A9</accession>
<feature type="transmembrane region" description="Helical" evidence="1">
    <location>
        <begin position="34"/>
        <end position="55"/>
    </location>
</feature>
<keyword evidence="1" id="KW-0472">Membrane</keyword>
<evidence type="ECO:0000313" key="3">
    <source>
        <dbReference type="Proteomes" id="UP000315471"/>
    </source>
</evidence>
<feature type="transmembrane region" description="Helical" evidence="1">
    <location>
        <begin position="221"/>
        <end position="241"/>
    </location>
</feature>
<sequence>MKTSTHHDGGSHRPLVEPPVLAIPMGRVAGCSLYFSYSLLIALGIVVGIVATFAGNAGNKDLAFASTIAVVIWAIGCFFQAAAYRLGLGANHHFIEIGLIGTRWSSGKMSAKRTLQTSVMTVSVMLAIGSSLLLASRWSRDRFDPFDVTQSDVRTGQLEHYFAIPGFDLESPGALLELAGWLFLIQIAVQMFPLPRSLGRHLLASAVLSLGMKERGSEVRWIHRGLILSAVFTALFAFAMLRSNTPLFVPRWPLLLLVSIWLVRTSRMSSVQNLVNAFSITADEEASEFGIDEAGESGRESFHDSIGSKARSWISRRKLRRALTQEHQEAVDASKLDAILERLHRDGVEGLSRDDQDVLRRVSEALKKAKQR</sequence>
<name>A0A5C6E6A9_9BACT</name>
<evidence type="ECO:0000313" key="2">
    <source>
        <dbReference type="EMBL" id="TWU43171.1"/>
    </source>
</evidence>
<feature type="transmembrane region" description="Helical" evidence="1">
    <location>
        <begin position="115"/>
        <end position="135"/>
    </location>
</feature>
<feature type="transmembrane region" description="Helical" evidence="1">
    <location>
        <begin position="62"/>
        <end position="84"/>
    </location>
</feature>
<reference evidence="2 3" key="1">
    <citation type="submission" date="2019-02" db="EMBL/GenBank/DDBJ databases">
        <title>Deep-cultivation of Planctomycetes and their phenomic and genomic characterization uncovers novel biology.</title>
        <authorList>
            <person name="Wiegand S."/>
            <person name="Jogler M."/>
            <person name="Boedeker C."/>
            <person name="Pinto D."/>
            <person name="Vollmers J."/>
            <person name="Rivas-Marin E."/>
            <person name="Kohn T."/>
            <person name="Peeters S.H."/>
            <person name="Heuer A."/>
            <person name="Rast P."/>
            <person name="Oberbeckmann S."/>
            <person name="Bunk B."/>
            <person name="Jeske O."/>
            <person name="Meyerdierks A."/>
            <person name="Storesund J.E."/>
            <person name="Kallscheuer N."/>
            <person name="Luecker S."/>
            <person name="Lage O.M."/>
            <person name="Pohl T."/>
            <person name="Merkel B.J."/>
            <person name="Hornburger P."/>
            <person name="Mueller R.-W."/>
            <person name="Bruemmer F."/>
            <person name="Labrenz M."/>
            <person name="Spormann A.M."/>
            <person name="Op Den Camp H."/>
            <person name="Overmann J."/>
            <person name="Amann R."/>
            <person name="Jetten M.S.M."/>
            <person name="Mascher T."/>
            <person name="Medema M.H."/>
            <person name="Devos D.P."/>
            <person name="Kaster A.-K."/>
            <person name="Ovreas L."/>
            <person name="Rohde M."/>
            <person name="Galperin M.Y."/>
            <person name="Jogler C."/>
        </authorList>
    </citation>
    <scope>NUCLEOTIDE SEQUENCE [LARGE SCALE GENOMIC DNA]</scope>
    <source>
        <strain evidence="2 3">Q31b</strain>
    </source>
</reference>
<evidence type="ECO:0000256" key="1">
    <source>
        <dbReference type="SAM" id="Phobius"/>
    </source>
</evidence>
<keyword evidence="3" id="KW-1185">Reference proteome</keyword>
<organism evidence="2 3">
    <name type="scientific">Novipirellula aureliae</name>
    <dbReference type="NCBI Taxonomy" id="2527966"/>
    <lineage>
        <taxon>Bacteria</taxon>
        <taxon>Pseudomonadati</taxon>
        <taxon>Planctomycetota</taxon>
        <taxon>Planctomycetia</taxon>
        <taxon>Pirellulales</taxon>
        <taxon>Pirellulaceae</taxon>
        <taxon>Novipirellula</taxon>
    </lineage>
</organism>